<keyword evidence="7" id="KW-0812">Transmembrane</keyword>
<dbReference type="PROSITE" id="PS51379">
    <property type="entry name" value="4FE4S_FER_2"/>
    <property type="match status" value="2"/>
</dbReference>
<dbReference type="InterPro" id="IPR017896">
    <property type="entry name" value="4Fe4S_Fe-S-bd"/>
</dbReference>
<gene>
    <name evidence="9" type="ORF">KDK92_00730</name>
</gene>
<comment type="caution">
    <text evidence="9">The sequence shown here is derived from an EMBL/GenBank/DDBJ whole genome shotgun (WGS) entry which is preliminary data.</text>
</comment>
<sequence length="368" mass="41052">MKTKEKSKNSLLKLLKVIVVIFIITGFVIGGMNGALGKSENVQLAHIVRTIYLMYENIFRTVIIIISSYITFKLLKNRNKGSKMRFVSLITFSSFMLIIFVIMPLITGIADVAIAVMPFSWSSMPIQLLKDGHFFSSSIQSHTVNILLIMYVVYQGVVLLGTLIYGRRFHCSMICPYAGGHAESFSLALPLIKKKNSRSGFSNLTLKLLNILKVFMILFAFGIMGLMAIDVFGGIEVVSFETLRQMEMIKYMTFDIILMQLAYVTLNGRGYCYYCPAGTILGLVSKLSGQRIETDLTECINCGLCDRECDMSICISEKALKGEALSHINCVGCGHCVDICPKDNLKYSTSITRKIYAKKETTTDCSCN</sequence>
<proteinExistence type="predicted"/>
<evidence type="ECO:0000256" key="1">
    <source>
        <dbReference type="ARBA" id="ARBA00022448"/>
    </source>
</evidence>
<keyword evidence="5" id="KW-0408">Iron</keyword>
<organism evidence="9 10">
    <name type="scientific">Oceanirhabdus seepicola</name>
    <dbReference type="NCBI Taxonomy" id="2828781"/>
    <lineage>
        <taxon>Bacteria</taxon>
        <taxon>Bacillati</taxon>
        <taxon>Bacillota</taxon>
        <taxon>Clostridia</taxon>
        <taxon>Eubacteriales</taxon>
        <taxon>Clostridiaceae</taxon>
        <taxon>Oceanirhabdus</taxon>
    </lineage>
</organism>
<feature type="transmembrane region" description="Helical" evidence="7">
    <location>
        <begin position="208"/>
        <end position="229"/>
    </location>
</feature>
<dbReference type="SUPFAM" id="SSF54862">
    <property type="entry name" value="4Fe-4S ferredoxins"/>
    <property type="match status" value="1"/>
</dbReference>
<feature type="domain" description="4Fe-4S ferredoxin-type" evidence="8">
    <location>
        <begin position="290"/>
        <end position="318"/>
    </location>
</feature>
<feature type="transmembrane region" description="Helical" evidence="7">
    <location>
        <begin position="86"/>
        <end position="119"/>
    </location>
</feature>
<dbReference type="InterPro" id="IPR051684">
    <property type="entry name" value="Electron_Trans/Redox"/>
</dbReference>
<evidence type="ECO:0000313" key="10">
    <source>
        <dbReference type="Proteomes" id="UP001056429"/>
    </source>
</evidence>
<feature type="domain" description="4Fe-4S ferredoxin-type" evidence="8">
    <location>
        <begin position="321"/>
        <end position="350"/>
    </location>
</feature>
<keyword evidence="6" id="KW-0411">Iron-sulfur</keyword>
<evidence type="ECO:0000256" key="2">
    <source>
        <dbReference type="ARBA" id="ARBA00022485"/>
    </source>
</evidence>
<reference evidence="9" key="2">
    <citation type="submission" date="2021-04" db="EMBL/GenBank/DDBJ databases">
        <authorList>
            <person name="Dong X."/>
        </authorList>
    </citation>
    <scope>NUCLEOTIDE SEQUENCE</scope>
    <source>
        <strain evidence="9">ZWT</strain>
    </source>
</reference>
<keyword evidence="7" id="KW-0472">Membrane</keyword>
<dbReference type="InterPro" id="IPR017900">
    <property type="entry name" value="4Fe4S_Fe_S_CS"/>
</dbReference>
<evidence type="ECO:0000259" key="8">
    <source>
        <dbReference type="PROSITE" id="PS51379"/>
    </source>
</evidence>
<evidence type="ECO:0000256" key="6">
    <source>
        <dbReference type="ARBA" id="ARBA00023014"/>
    </source>
</evidence>
<keyword evidence="10" id="KW-1185">Reference proteome</keyword>
<dbReference type="GO" id="GO:0005886">
    <property type="term" value="C:plasma membrane"/>
    <property type="evidence" value="ECO:0007669"/>
    <property type="project" value="TreeGrafter"/>
</dbReference>
<keyword evidence="2" id="KW-0004">4Fe-4S</keyword>
<dbReference type="Gene3D" id="3.30.70.20">
    <property type="match status" value="1"/>
</dbReference>
<dbReference type="PROSITE" id="PS00198">
    <property type="entry name" value="4FE4S_FER_1"/>
    <property type="match status" value="1"/>
</dbReference>
<evidence type="ECO:0000256" key="5">
    <source>
        <dbReference type="ARBA" id="ARBA00023004"/>
    </source>
</evidence>
<dbReference type="Pfam" id="PF13187">
    <property type="entry name" value="Fer4_9"/>
    <property type="match status" value="1"/>
</dbReference>
<reference evidence="9" key="1">
    <citation type="journal article" date="2021" name="mSystems">
        <title>Bacteria and Archaea Synergistically Convert Glycine Betaine to Biogenic Methane in the Formosa Cold Seep of the South China Sea.</title>
        <authorList>
            <person name="Li L."/>
            <person name="Zhang W."/>
            <person name="Zhang S."/>
            <person name="Song L."/>
            <person name="Sun Q."/>
            <person name="Zhang H."/>
            <person name="Xiang H."/>
            <person name="Dong X."/>
        </authorList>
    </citation>
    <scope>NUCLEOTIDE SEQUENCE</scope>
    <source>
        <strain evidence="9">ZWT</strain>
    </source>
</reference>
<dbReference type="Proteomes" id="UP001056429">
    <property type="component" value="Unassembled WGS sequence"/>
</dbReference>
<dbReference type="AlphaFoldDB" id="A0A9J6NUT7"/>
<dbReference type="GO" id="GO:0051539">
    <property type="term" value="F:4 iron, 4 sulfur cluster binding"/>
    <property type="evidence" value="ECO:0007669"/>
    <property type="project" value="UniProtKB-KW"/>
</dbReference>
<evidence type="ECO:0000256" key="3">
    <source>
        <dbReference type="ARBA" id="ARBA00022723"/>
    </source>
</evidence>
<dbReference type="EMBL" id="JAGSOJ010000001">
    <property type="protein sequence ID" value="MCM1988247.1"/>
    <property type="molecule type" value="Genomic_DNA"/>
</dbReference>
<evidence type="ECO:0000256" key="7">
    <source>
        <dbReference type="SAM" id="Phobius"/>
    </source>
</evidence>
<feature type="transmembrane region" description="Helical" evidence="7">
    <location>
        <begin position="52"/>
        <end position="74"/>
    </location>
</feature>
<keyword evidence="7" id="KW-1133">Transmembrane helix</keyword>
<keyword evidence="4" id="KW-0249">Electron transport</keyword>
<evidence type="ECO:0000313" key="9">
    <source>
        <dbReference type="EMBL" id="MCM1988247.1"/>
    </source>
</evidence>
<keyword evidence="1" id="KW-0813">Transport</keyword>
<feature type="transmembrane region" description="Helical" evidence="7">
    <location>
        <begin position="139"/>
        <end position="165"/>
    </location>
</feature>
<evidence type="ECO:0000256" key="4">
    <source>
        <dbReference type="ARBA" id="ARBA00022982"/>
    </source>
</evidence>
<dbReference type="PANTHER" id="PTHR30176">
    <property type="entry name" value="FERREDOXIN-TYPE PROTEIN NAPH"/>
    <property type="match status" value="1"/>
</dbReference>
<protein>
    <recommendedName>
        <fullName evidence="8">4Fe-4S ferredoxin-type domain-containing protein</fullName>
    </recommendedName>
</protein>
<name>A0A9J6NUT7_9CLOT</name>
<feature type="transmembrane region" description="Helical" evidence="7">
    <location>
        <begin position="12"/>
        <end position="32"/>
    </location>
</feature>
<keyword evidence="3" id="KW-0479">Metal-binding</keyword>
<accession>A0A9J6NUT7</accession>
<dbReference type="RefSeq" id="WP_250857103.1">
    <property type="nucleotide sequence ID" value="NZ_JAGSOJ010000001.1"/>
</dbReference>
<dbReference type="GO" id="GO:0046872">
    <property type="term" value="F:metal ion binding"/>
    <property type="evidence" value="ECO:0007669"/>
    <property type="project" value="UniProtKB-KW"/>
</dbReference>
<dbReference type="PANTHER" id="PTHR30176:SF3">
    <property type="entry name" value="FERREDOXIN-TYPE PROTEIN NAPH"/>
    <property type="match status" value="1"/>
</dbReference>